<evidence type="ECO:0000256" key="7">
    <source>
        <dbReference type="ARBA" id="ARBA00023176"/>
    </source>
</evidence>
<dbReference type="PROSITE" id="PS50942">
    <property type="entry name" value="ENTH"/>
    <property type="match status" value="1"/>
</dbReference>
<dbReference type="InterPro" id="IPR013809">
    <property type="entry name" value="ENTH"/>
</dbReference>
<dbReference type="CDD" id="cd16987">
    <property type="entry name" value="ANTH_N_AP180_plant"/>
    <property type="match status" value="1"/>
</dbReference>
<evidence type="ECO:0000313" key="10">
    <source>
        <dbReference type="EMBL" id="KAJ4824801.1"/>
    </source>
</evidence>
<dbReference type="GO" id="GO:0005546">
    <property type="term" value="F:phosphatidylinositol-4,5-bisphosphate binding"/>
    <property type="evidence" value="ECO:0007669"/>
    <property type="project" value="TreeGrafter"/>
</dbReference>
<dbReference type="GO" id="GO:0006900">
    <property type="term" value="P:vesicle budding from membrane"/>
    <property type="evidence" value="ECO:0007669"/>
    <property type="project" value="TreeGrafter"/>
</dbReference>
<evidence type="ECO:0000256" key="6">
    <source>
        <dbReference type="ARBA" id="ARBA00023136"/>
    </source>
</evidence>
<dbReference type="InterPro" id="IPR045192">
    <property type="entry name" value="AP180-like"/>
</dbReference>
<dbReference type="SUPFAM" id="SSF48464">
    <property type="entry name" value="ENTH/VHS domain"/>
    <property type="match status" value="1"/>
</dbReference>
<proteinExistence type="predicted"/>
<dbReference type="AlphaFoldDB" id="A0A9Q0F4F6"/>
<dbReference type="GO" id="GO:0000149">
    <property type="term" value="F:SNARE binding"/>
    <property type="evidence" value="ECO:0007669"/>
    <property type="project" value="TreeGrafter"/>
</dbReference>
<keyword evidence="6" id="KW-0472">Membrane</keyword>
<dbReference type="GO" id="GO:0048268">
    <property type="term" value="P:clathrin coat assembly"/>
    <property type="evidence" value="ECO:0007669"/>
    <property type="project" value="InterPro"/>
</dbReference>
<evidence type="ECO:0000256" key="3">
    <source>
        <dbReference type="ARBA" id="ARBA00004600"/>
    </source>
</evidence>
<dbReference type="PANTHER" id="PTHR22951:SF70">
    <property type="entry name" value="OS11G0244600 PROTEIN"/>
    <property type="match status" value="1"/>
</dbReference>
<evidence type="ECO:0000256" key="8">
    <source>
        <dbReference type="ARBA" id="ARBA00023329"/>
    </source>
</evidence>
<comment type="caution">
    <text evidence="10">The sequence shown here is derived from an EMBL/GenBank/DDBJ whole genome shotgun (WGS) entry which is preliminary data.</text>
</comment>
<dbReference type="GO" id="GO:0005905">
    <property type="term" value="C:clathrin-coated pit"/>
    <property type="evidence" value="ECO:0007669"/>
    <property type="project" value="UniProtKB-SubCell"/>
</dbReference>
<dbReference type="GO" id="GO:0072583">
    <property type="term" value="P:clathrin-dependent endocytosis"/>
    <property type="evidence" value="ECO:0007669"/>
    <property type="project" value="InterPro"/>
</dbReference>
<dbReference type="InterPro" id="IPR011417">
    <property type="entry name" value="ANTH_dom"/>
</dbReference>
<dbReference type="InterPro" id="IPR048050">
    <property type="entry name" value="ANTH_N_plant"/>
</dbReference>
<keyword evidence="4" id="KW-0254">Endocytosis</keyword>
<organism evidence="10 11">
    <name type="scientific">Turnera subulata</name>
    <dbReference type="NCBI Taxonomy" id="218843"/>
    <lineage>
        <taxon>Eukaryota</taxon>
        <taxon>Viridiplantae</taxon>
        <taxon>Streptophyta</taxon>
        <taxon>Embryophyta</taxon>
        <taxon>Tracheophyta</taxon>
        <taxon>Spermatophyta</taxon>
        <taxon>Magnoliopsida</taxon>
        <taxon>eudicotyledons</taxon>
        <taxon>Gunneridae</taxon>
        <taxon>Pentapetalae</taxon>
        <taxon>rosids</taxon>
        <taxon>fabids</taxon>
        <taxon>Malpighiales</taxon>
        <taxon>Passifloraceae</taxon>
        <taxon>Turnera</taxon>
    </lineage>
</organism>
<reference evidence="10" key="1">
    <citation type="submission" date="2022-02" db="EMBL/GenBank/DDBJ databases">
        <authorList>
            <person name="Henning P.M."/>
            <person name="McCubbin A.G."/>
            <person name="Shore J.S."/>
        </authorList>
    </citation>
    <scope>NUCLEOTIDE SEQUENCE</scope>
    <source>
        <strain evidence="10">F60SS</strain>
        <tissue evidence="10">Leaves</tissue>
    </source>
</reference>
<dbReference type="GO" id="GO:0032050">
    <property type="term" value="F:clathrin heavy chain binding"/>
    <property type="evidence" value="ECO:0007669"/>
    <property type="project" value="TreeGrafter"/>
</dbReference>
<dbReference type="GO" id="GO:0030136">
    <property type="term" value="C:clathrin-coated vesicle"/>
    <property type="evidence" value="ECO:0007669"/>
    <property type="project" value="UniProtKB-SubCell"/>
</dbReference>
<dbReference type="GO" id="GO:0005794">
    <property type="term" value="C:Golgi apparatus"/>
    <property type="evidence" value="ECO:0007669"/>
    <property type="project" value="UniProtKB-SubCell"/>
</dbReference>
<protein>
    <recommendedName>
        <fullName evidence="9">ENTH domain-containing protein</fullName>
    </recommendedName>
</protein>
<keyword evidence="11" id="KW-1185">Reference proteome</keyword>
<dbReference type="Gene3D" id="1.20.58.150">
    <property type="entry name" value="ANTH domain"/>
    <property type="match status" value="1"/>
</dbReference>
<dbReference type="FunFam" id="1.25.40.90:FF:000033">
    <property type="entry name" value="putative clathrin assembly protein At1g33340"/>
    <property type="match status" value="1"/>
</dbReference>
<keyword evidence="5" id="KW-0333">Golgi apparatus</keyword>
<dbReference type="PANTHER" id="PTHR22951">
    <property type="entry name" value="CLATHRIN ASSEMBLY PROTEIN"/>
    <property type="match status" value="1"/>
</dbReference>
<reference evidence="10" key="2">
    <citation type="journal article" date="2023" name="Plants (Basel)">
        <title>Annotation of the Turnera subulata (Passifloraceae) Draft Genome Reveals the S-Locus Evolved after the Divergence of Turneroideae from Passifloroideae in a Stepwise Manner.</title>
        <authorList>
            <person name="Henning P.M."/>
            <person name="Roalson E.H."/>
            <person name="Mir W."/>
            <person name="McCubbin A.G."/>
            <person name="Shore J.S."/>
        </authorList>
    </citation>
    <scope>NUCLEOTIDE SEQUENCE</scope>
    <source>
        <strain evidence="10">F60SS</strain>
    </source>
</reference>
<dbReference type="InterPro" id="IPR014712">
    <property type="entry name" value="ANTH_dom_sf"/>
</dbReference>
<dbReference type="Pfam" id="PF07651">
    <property type="entry name" value="ANTH"/>
    <property type="match status" value="1"/>
</dbReference>
<dbReference type="InterPro" id="IPR008942">
    <property type="entry name" value="ENTH_VHS"/>
</dbReference>
<dbReference type="SMART" id="SM00273">
    <property type="entry name" value="ENTH"/>
    <property type="match status" value="1"/>
</dbReference>
<comment type="subcellular location">
    <subcellularLocation>
        <location evidence="1">Cytoplasmic vesicle</location>
        <location evidence="1">Clathrin-coated vesicle</location>
    </subcellularLocation>
    <subcellularLocation>
        <location evidence="2">Golgi apparatus</location>
    </subcellularLocation>
    <subcellularLocation>
        <location evidence="3">Membrane</location>
        <location evidence="3">Clathrin-coated pit</location>
    </subcellularLocation>
</comment>
<dbReference type="GO" id="GO:0005545">
    <property type="term" value="F:1-phosphatidylinositol binding"/>
    <property type="evidence" value="ECO:0007669"/>
    <property type="project" value="InterPro"/>
</dbReference>
<feature type="domain" description="ENTH" evidence="9">
    <location>
        <begin position="30"/>
        <end position="164"/>
    </location>
</feature>
<evidence type="ECO:0000256" key="5">
    <source>
        <dbReference type="ARBA" id="ARBA00023034"/>
    </source>
</evidence>
<evidence type="ECO:0000259" key="9">
    <source>
        <dbReference type="PROSITE" id="PS50942"/>
    </source>
</evidence>
<keyword evidence="7" id="KW-0168">Coated pit</keyword>
<accession>A0A9Q0F4F6</accession>
<name>A0A9Q0F4F6_9ROSI</name>
<dbReference type="OrthoDB" id="1932749at2759"/>
<dbReference type="Gene3D" id="1.25.40.90">
    <property type="match status" value="1"/>
</dbReference>
<keyword evidence="8" id="KW-0968">Cytoplasmic vesicle</keyword>
<gene>
    <name evidence="10" type="ORF">Tsubulata_042983</name>
</gene>
<dbReference type="SUPFAM" id="SSF89009">
    <property type="entry name" value="GAT-like domain"/>
    <property type="match status" value="1"/>
</dbReference>
<evidence type="ECO:0000313" key="11">
    <source>
        <dbReference type="Proteomes" id="UP001141552"/>
    </source>
</evidence>
<dbReference type="Proteomes" id="UP001141552">
    <property type="component" value="Unassembled WGS sequence"/>
</dbReference>
<sequence>MGVDIQGKLRLALGTMKDHASVGKAMMYNHEGKGLCNIEVAVVRATGHDNGPIDDKHMHEILFLVSNSPGSIPFLAERISRRLGKTRDRLVALKTLLLVHRLLRGGNRYFEQQLRCAHASGHLQMSPHCFLIKQNPEPSFHFLHKYAAYLEERIGWVINQAGKLEPVMSQGDLEFRCYDEKSVDMVFRKVPKCQVFIDRVLDCSPFDIFPCDNLAQAAMCNTLKESFQVYKKYCEGIAVLVNMFFDLTRPARALACQILKRASHQSLELYEFYQNCRRIIGNKHLEYPLVQIITMDHVLALEKCSSYIATSKPENSSPVSTKNVPAKLHAAMTGKMYEVDGISNVSLESQTLFSCTLETKMSKVWVVFEDEDLDSSRVSL</sequence>
<dbReference type="EMBL" id="JAKUCV010007092">
    <property type="protein sequence ID" value="KAJ4824801.1"/>
    <property type="molecule type" value="Genomic_DNA"/>
</dbReference>
<evidence type="ECO:0000256" key="1">
    <source>
        <dbReference type="ARBA" id="ARBA00004132"/>
    </source>
</evidence>
<evidence type="ECO:0000256" key="4">
    <source>
        <dbReference type="ARBA" id="ARBA00022583"/>
    </source>
</evidence>
<evidence type="ECO:0000256" key="2">
    <source>
        <dbReference type="ARBA" id="ARBA00004555"/>
    </source>
</evidence>